<dbReference type="Proteomes" id="UP000437068">
    <property type="component" value="Unassembled WGS sequence"/>
</dbReference>
<evidence type="ECO:0000256" key="1">
    <source>
        <dbReference type="SAM" id="MobiDB-lite"/>
    </source>
</evidence>
<organism evidence="2 3">
    <name type="scientific">Phytophthora fragariae</name>
    <dbReference type="NCBI Taxonomy" id="53985"/>
    <lineage>
        <taxon>Eukaryota</taxon>
        <taxon>Sar</taxon>
        <taxon>Stramenopiles</taxon>
        <taxon>Oomycota</taxon>
        <taxon>Peronosporomycetes</taxon>
        <taxon>Peronosporales</taxon>
        <taxon>Peronosporaceae</taxon>
        <taxon>Phytophthora</taxon>
    </lineage>
</organism>
<sequence>MEVAQSKEAEPLVQPAGRVLRGEDKGEAAQDGCGAKETADEGEAAVEAAHAEVVADMVESVVTSVGTPVRTPTASSCPLPSGRQAVRGVVQRTASAERSRKRRRRVLQASDGEVALPLPQIALACVVNGDANLMPAGAEQCTDLNSDEDLSLPEDCEDEEGDDDDDDDWVEDWDIGHLSDEDSDEAALDLPDSVCLTAAR</sequence>
<dbReference type="AlphaFoldDB" id="A0A6A4AMY4"/>
<proteinExistence type="predicted"/>
<feature type="region of interest" description="Disordered" evidence="1">
    <location>
        <begin position="143"/>
        <end position="172"/>
    </location>
</feature>
<feature type="compositionally biased region" description="Basic and acidic residues" evidence="1">
    <location>
        <begin position="1"/>
        <end position="10"/>
    </location>
</feature>
<feature type="region of interest" description="Disordered" evidence="1">
    <location>
        <begin position="1"/>
        <end position="43"/>
    </location>
</feature>
<comment type="caution">
    <text evidence="2">The sequence shown here is derived from an EMBL/GenBank/DDBJ whole genome shotgun (WGS) entry which is preliminary data.</text>
</comment>
<protein>
    <submittedName>
        <fullName evidence="2">Uncharacterized protein</fullName>
    </submittedName>
</protein>
<dbReference type="EMBL" id="QXGE01011144">
    <property type="protein sequence ID" value="KAE9259136.1"/>
    <property type="molecule type" value="Genomic_DNA"/>
</dbReference>
<feature type="compositionally biased region" description="Acidic residues" evidence="1">
    <location>
        <begin position="145"/>
        <end position="172"/>
    </location>
</feature>
<name>A0A6A4AMY4_9STRA</name>
<reference evidence="2 3" key="1">
    <citation type="submission" date="2018-08" db="EMBL/GenBank/DDBJ databases">
        <title>Genomic investigation of the strawberry pathogen Phytophthora fragariae indicates pathogenicity is determined by transcriptional variation in three key races.</title>
        <authorList>
            <person name="Adams T.M."/>
            <person name="Armitage A.D."/>
            <person name="Sobczyk M.K."/>
            <person name="Bates H.J."/>
            <person name="Dunwell J.M."/>
            <person name="Nellist C.F."/>
            <person name="Harrison R.J."/>
        </authorList>
    </citation>
    <scope>NUCLEOTIDE SEQUENCE [LARGE SCALE GENOMIC DNA]</scope>
    <source>
        <strain evidence="2 3">A4</strain>
    </source>
</reference>
<evidence type="ECO:0000313" key="3">
    <source>
        <dbReference type="Proteomes" id="UP000437068"/>
    </source>
</evidence>
<evidence type="ECO:0000313" key="2">
    <source>
        <dbReference type="EMBL" id="KAE9259136.1"/>
    </source>
</evidence>
<feature type="non-terminal residue" evidence="2">
    <location>
        <position position="200"/>
    </location>
</feature>
<gene>
    <name evidence="2" type="ORF">PF001_g33131</name>
</gene>
<accession>A0A6A4AMY4</accession>